<dbReference type="Proteomes" id="UP000426772">
    <property type="component" value="Unassembled WGS sequence"/>
</dbReference>
<keyword evidence="3" id="KW-1185">Reference proteome</keyword>
<name>A0ABY3LKX5_9GAMM</name>
<reference evidence="2 3" key="1">
    <citation type="submission" date="2018-10" db="EMBL/GenBank/DDBJ databases">
        <title>Draft genome sequence of Pantoea vagans isolated from corpses of the sugarcane aphid Melanaphis sacchari Zehntner.</title>
        <authorList>
            <person name="Toledo E."/>
            <person name="Pena G."/>
            <person name="Lozano L."/>
        </authorList>
    </citation>
    <scope>NUCLEOTIDE SEQUENCE [LARGE SCALE GENOMIC DNA]</scope>
    <source>
        <strain evidence="2 3">ET-90</strain>
    </source>
</reference>
<sequence>MILDIDDLITEIFDEYPQPRLICNTPGDYTSRLVSQLNLKRSARTRLSSAQSPACSRPAQQEAQP</sequence>
<feature type="region of interest" description="Disordered" evidence="1">
    <location>
        <begin position="44"/>
        <end position="65"/>
    </location>
</feature>
<evidence type="ECO:0000313" key="3">
    <source>
        <dbReference type="Proteomes" id="UP000426772"/>
    </source>
</evidence>
<dbReference type="EMBL" id="RCNL01000001">
    <property type="protein sequence ID" value="TXL80818.1"/>
    <property type="molecule type" value="Genomic_DNA"/>
</dbReference>
<gene>
    <name evidence="2" type="ORF">D9O29_01580</name>
</gene>
<organism evidence="2 3">
    <name type="scientific">Pantoea vagans</name>
    <dbReference type="NCBI Taxonomy" id="470934"/>
    <lineage>
        <taxon>Bacteria</taxon>
        <taxon>Pseudomonadati</taxon>
        <taxon>Pseudomonadota</taxon>
        <taxon>Gammaproteobacteria</taxon>
        <taxon>Enterobacterales</taxon>
        <taxon>Erwiniaceae</taxon>
        <taxon>Pantoea</taxon>
    </lineage>
</organism>
<evidence type="ECO:0000313" key="2">
    <source>
        <dbReference type="EMBL" id="TXL80818.1"/>
    </source>
</evidence>
<protein>
    <submittedName>
        <fullName evidence="2">Uncharacterized protein</fullName>
    </submittedName>
</protein>
<accession>A0ABY3LKX5</accession>
<evidence type="ECO:0000256" key="1">
    <source>
        <dbReference type="SAM" id="MobiDB-lite"/>
    </source>
</evidence>
<proteinExistence type="predicted"/>
<comment type="caution">
    <text evidence="2">The sequence shown here is derived from an EMBL/GenBank/DDBJ whole genome shotgun (WGS) entry which is preliminary data.</text>
</comment>